<evidence type="ECO:0000313" key="3">
    <source>
        <dbReference type="Proteomes" id="UP001153076"/>
    </source>
</evidence>
<accession>A0A9Q1K0F1</accession>
<keyword evidence="3" id="KW-1185">Reference proteome</keyword>
<dbReference type="OrthoDB" id="2012664at2759"/>
<protein>
    <submittedName>
        <fullName evidence="2">Uncharacterized protein</fullName>
    </submittedName>
</protein>
<gene>
    <name evidence="2" type="ORF">Cgig2_031608</name>
</gene>
<dbReference type="EMBL" id="JAKOGI010000481">
    <property type="protein sequence ID" value="KAJ8434362.1"/>
    <property type="molecule type" value="Genomic_DNA"/>
</dbReference>
<dbReference type="AlphaFoldDB" id="A0A9Q1K0F1"/>
<dbReference type="PANTHER" id="PTHR46951">
    <property type="entry name" value="BED-TYPE DOMAIN-CONTAINING PROTEIN"/>
    <property type="match status" value="1"/>
</dbReference>
<dbReference type="PANTHER" id="PTHR46951:SF2">
    <property type="entry name" value="BED-TYPE DOMAIN-CONTAINING PROTEIN"/>
    <property type="match status" value="1"/>
</dbReference>
<name>A0A9Q1K0F1_9CARY</name>
<proteinExistence type="predicted"/>
<sequence>MNGKNNTPHNHYKFTICVTIGKKNRGKNQICQSATSVASWPGFRSWEPESIQYKCQDIVVGQLKMRDSILVLRLLIIKCGITRLKQHLAYKTGDVAPCPKVSADVKRDMNKLLQEFKEKKKDRDLEEEIARLINRIDVDDDDADDDNQLAFGRYQSPQQTQLHHDQWVFRASSGRFYDEEGSSQAPIHQSATVREGGSRGKRVMTFTPLSIPAERPKAVEIDLKKD</sequence>
<comment type="caution">
    <text evidence="2">The sequence shown here is derived from an EMBL/GenBank/DDBJ whole genome shotgun (WGS) entry which is preliminary data.</text>
</comment>
<organism evidence="2 3">
    <name type="scientific">Carnegiea gigantea</name>
    <dbReference type="NCBI Taxonomy" id="171969"/>
    <lineage>
        <taxon>Eukaryota</taxon>
        <taxon>Viridiplantae</taxon>
        <taxon>Streptophyta</taxon>
        <taxon>Embryophyta</taxon>
        <taxon>Tracheophyta</taxon>
        <taxon>Spermatophyta</taxon>
        <taxon>Magnoliopsida</taxon>
        <taxon>eudicotyledons</taxon>
        <taxon>Gunneridae</taxon>
        <taxon>Pentapetalae</taxon>
        <taxon>Caryophyllales</taxon>
        <taxon>Cactineae</taxon>
        <taxon>Cactaceae</taxon>
        <taxon>Cactoideae</taxon>
        <taxon>Echinocereeae</taxon>
        <taxon>Carnegiea</taxon>
    </lineage>
</organism>
<dbReference type="Proteomes" id="UP001153076">
    <property type="component" value="Unassembled WGS sequence"/>
</dbReference>
<evidence type="ECO:0000313" key="2">
    <source>
        <dbReference type="EMBL" id="KAJ8434362.1"/>
    </source>
</evidence>
<feature type="region of interest" description="Disordered" evidence="1">
    <location>
        <begin position="179"/>
        <end position="200"/>
    </location>
</feature>
<reference evidence="2" key="1">
    <citation type="submission" date="2022-04" db="EMBL/GenBank/DDBJ databases">
        <title>Carnegiea gigantea Genome sequencing and assembly v2.</title>
        <authorList>
            <person name="Copetti D."/>
            <person name="Sanderson M.J."/>
            <person name="Burquez A."/>
            <person name="Wojciechowski M.F."/>
        </authorList>
    </citation>
    <scope>NUCLEOTIDE SEQUENCE</scope>
    <source>
        <strain evidence="2">SGP5-SGP5p</strain>
        <tissue evidence="2">Aerial part</tissue>
    </source>
</reference>
<evidence type="ECO:0000256" key="1">
    <source>
        <dbReference type="SAM" id="MobiDB-lite"/>
    </source>
</evidence>
<feature type="compositionally biased region" description="Polar residues" evidence="1">
    <location>
        <begin position="182"/>
        <end position="192"/>
    </location>
</feature>